<feature type="binding site" evidence="4 6">
    <location>
        <position position="140"/>
    </location>
    <ligand>
        <name>substrate</name>
    </ligand>
</feature>
<dbReference type="EMBL" id="PHEX01000074">
    <property type="protein sequence ID" value="PKQ27595.1"/>
    <property type="molecule type" value="Genomic_DNA"/>
</dbReference>
<dbReference type="InterPro" id="IPR009006">
    <property type="entry name" value="Ala_racemase/Decarboxylase_C"/>
</dbReference>
<comment type="cofactor">
    <cofactor evidence="1 4 5">
        <name>pyridoxal 5'-phosphate</name>
        <dbReference type="ChEBI" id="CHEBI:597326"/>
    </cofactor>
</comment>
<comment type="function">
    <text evidence="4">Catalyzes the interconversion of L-alanine and D-alanine. May also act on other amino acids.</text>
</comment>
<evidence type="ECO:0000256" key="4">
    <source>
        <dbReference type="HAMAP-Rule" id="MF_01201"/>
    </source>
</evidence>
<dbReference type="InterPro" id="IPR011079">
    <property type="entry name" value="Ala_racemase_C"/>
</dbReference>
<feature type="binding site" evidence="4 6">
    <location>
        <position position="317"/>
    </location>
    <ligand>
        <name>substrate</name>
    </ligand>
</feature>
<dbReference type="GO" id="GO:0009252">
    <property type="term" value="P:peptidoglycan biosynthetic process"/>
    <property type="evidence" value="ECO:0007669"/>
    <property type="project" value="TreeGrafter"/>
</dbReference>
<dbReference type="InterPro" id="IPR020622">
    <property type="entry name" value="Ala_racemase_pyridoxalP-BS"/>
</dbReference>
<dbReference type="Pfam" id="PF01168">
    <property type="entry name" value="Ala_racemase_N"/>
    <property type="match status" value="1"/>
</dbReference>
<dbReference type="InterPro" id="IPR001608">
    <property type="entry name" value="Ala_racemase_N"/>
</dbReference>
<reference evidence="8 9" key="1">
    <citation type="journal article" date="2017" name="ISME J.">
        <title>Potential for microbial H2 and metal transformations associated with novel bacteria and archaea in deep terrestrial subsurface sediments.</title>
        <authorList>
            <person name="Hernsdorf A.W."/>
            <person name="Amano Y."/>
            <person name="Miyakawa K."/>
            <person name="Ise K."/>
            <person name="Suzuki Y."/>
            <person name="Anantharaman K."/>
            <person name="Probst A."/>
            <person name="Burstein D."/>
            <person name="Thomas B.C."/>
            <person name="Banfield J.F."/>
        </authorList>
    </citation>
    <scope>NUCLEOTIDE SEQUENCE [LARGE SCALE GENOMIC DNA]</scope>
    <source>
        <strain evidence="8">HGW-Actinobacteria-3</strain>
    </source>
</reference>
<gene>
    <name evidence="8" type="primary">alr</name>
    <name evidence="8" type="ORF">CVT63_07185</name>
</gene>
<accession>A0A2N3G4E9</accession>
<evidence type="ECO:0000256" key="2">
    <source>
        <dbReference type="ARBA" id="ARBA00022898"/>
    </source>
</evidence>
<dbReference type="EC" id="5.1.1.1" evidence="4"/>
<dbReference type="InterPro" id="IPR029066">
    <property type="entry name" value="PLP-binding_barrel"/>
</dbReference>
<dbReference type="GO" id="GO:0008784">
    <property type="term" value="F:alanine racemase activity"/>
    <property type="evidence" value="ECO:0007669"/>
    <property type="project" value="UniProtKB-UniRule"/>
</dbReference>
<feature type="active site" description="Proton acceptor; specific for L-alanine" evidence="4">
    <location>
        <position position="269"/>
    </location>
</feature>
<feature type="modified residue" description="N6-(pyridoxal phosphate)lysine" evidence="4 5">
    <location>
        <position position="42"/>
    </location>
</feature>
<dbReference type="GO" id="GO:0030170">
    <property type="term" value="F:pyridoxal phosphate binding"/>
    <property type="evidence" value="ECO:0007669"/>
    <property type="project" value="UniProtKB-UniRule"/>
</dbReference>
<dbReference type="PANTHER" id="PTHR30511">
    <property type="entry name" value="ALANINE RACEMASE"/>
    <property type="match status" value="1"/>
</dbReference>
<dbReference type="FunFam" id="3.20.20.10:FF:000002">
    <property type="entry name" value="Alanine racemase"/>
    <property type="match status" value="1"/>
</dbReference>
<dbReference type="GO" id="GO:0030632">
    <property type="term" value="P:D-alanine biosynthetic process"/>
    <property type="evidence" value="ECO:0007669"/>
    <property type="project" value="UniProtKB-UniRule"/>
</dbReference>
<dbReference type="Gene3D" id="2.40.37.10">
    <property type="entry name" value="Lyase, Ornithine Decarboxylase, Chain A, domain 1"/>
    <property type="match status" value="1"/>
</dbReference>
<dbReference type="SUPFAM" id="SSF51419">
    <property type="entry name" value="PLP-binding barrel"/>
    <property type="match status" value="1"/>
</dbReference>
<dbReference type="GO" id="GO:0005829">
    <property type="term" value="C:cytosol"/>
    <property type="evidence" value="ECO:0007669"/>
    <property type="project" value="TreeGrafter"/>
</dbReference>
<keyword evidence="3 4" id="KW-0413">Isomerase</keyword>
<evidence type="ECO:0000256" key="3">
    <source>
        <dbReference type="ARBA" id="ARBA00023235"/>
    </source>
</evidence>
<dbReference type="AlphaFoldDB" id="A0A2N3G4E9"/>
<evidence type="ECO:0000256" key="1">
    <source>
        <dbReference type="ARBA" id="ARBA00001933"/>
    </source>
</evidence>
<dbReference type="NCBIfam" id="TIGR00492">
    <property type="entry name" value="alr"/>
    <property type="match status" value="1"/>
</dbReference>
<comment type="caution">
    <text evidence="8">The sequence shown here is derived from an EMBL/GenBank/DDBJ whole genome shotgun (WGS) entry which is preliminary data.</text>
</comment>
<feature type="domain" description="Alanine racemase C-terminal" evidence="7">
    <location>
        <begin position="248"/>
        <end position="375"/>
    </location>
</feature>
<evidence type="ECO:0000256" key="6">
    <source>
        <dbReference type="PIRSR" id="PIRSR600821-52"/>
    </source>
</evidence>
<dbReference type="Pfam" id="PF00842">
    <property type="entry name" value="Ala_racemase_C"/>
    <property type="match status" value="1"/>
</dbReference>
<evidence type="ECO:0000313" key="9">
    <source>
        <dbReference type="Proteomes" id="UP000233654"/>
    </source>
</evidence>
<name>A0A2N3G4E9_9ACTN</name>
<proteinExistence type="inferred from homology"/>
<dbReference type="SUPFAM" id="SSF50621">
    <property type="entry name" value="Alanine racemase C-terminal domain-like"/>
    <property type="match status" value="1"/>
</dbReference>
<evidence type="ECO:0000313" key="8">
    <source>
        <dbReference type="EMBL" id="PKQ27595.1"/>
    </source>
</evidence>
<feature type="active site" description="Proton acceptor; specific for D-alanine" evidence="4">
    <location>
        <position position="42"/>
    </location>
</feature>
<dbReference type="Gene3D" id="3.20.20.10">
    <property type="entry name" value="Alanine racemase"/>
    <property type="match status" value="1"/>
</dbReference>
<comment type="catalytic activity">
    <reaction evidence="4">
        <text>L-alanine = D-alanine</text>
        <dbReference type="Rhea" id="RHEA:20249"/>
        <dbReference type="ChEBI" id="CHEBI:57416"/>
        <dbReference type="ChEBI" id="CHEBI:57972"/>
        <dbReference type="EC" id="5.1.1.1"/>
    </reaction>
</comment>
<dbReference type="SMART" id="SM01005">
    <property type="entry name" value="Ala_racemase_C"/>
    <property type="match status" value="1"/>
</dbReference>
<keyword evidence="2 4" id="KW-0663">Pyridoxal phosphate</keyword>
<evidence type="ECO:0000259" key="7">
    <source>
        <dbReference type="SMART" id="SM01005"/>
    </source>
</evidence>
<evidence type="ECO:0000256" key="5">
    <source>
        <dbReference type="PIRSR" id="PIRSR600821-50"/>
    </source>
</evidence>
<sequence>MTSSVDNIRPLWAKVDLGCVRHNVRFLKGLTPPGCLFMAVVKANAYGHGDAQVARAAIAAGADCLGVALVEEADRLRRAGFDCPIYLLFEPPPAAAARVVELDVTCSVYTKELARALSQAARAMGKMAHVHVKVDSGMHRVGVNPSDIRKFASLVDAMPNVEVKGIYTHLALATDLEDPFTVHQLDVFEKAFKDVEFALGRGLLKHAANSAGVLAFPESHYDMVRVGIAMLGLLPSVAFAGVNELEPALTLAGEIAFVKRVAAGEGISYGLTYAPTENSYIATLPVGYADGVSRRLCKNADVLIAGARKPIVGTICMDTCMVDLGDEPVEPGTPFVLIGADGSERITAEEVAQKTGTINYEIVCAISLRVPRVYTNET</sequence>
<dbReference type="HAMAP" id="MF_01201">
    <property type="entry name" value="Ala_racemase"/>
    <property type="match status" value="1"/>
</dbReference>
<dbReference type="CDD" id="cd00430">
    <property type="entry name" value="PLPDE_III_AR"/>
    <property type="match status" value="1"/>
</dbReference>
<dbReference type="PROSITE" id="PS00395">
    <property type="entry name" value="ALANINE_RACEMASE"/>
    <property type="match status" value="1"/>
</dbReference>
<dbReference type="PANTHER" id="PTHR30511:SF0">
    <property type="entry name" value="ALANINE RACEMASE, CATABOLIC-RELATED"/>
    <property type="match status" value="1"/>
</dbReference>
<dbReference type="UniPathway" id="UPA00042">
    <property type="reaction ID" value="UER00497"/>
</dbReference>
<dbReference type="PRINTS" id="PR00992">
    <property type="entry name" value="ALARACEMASE"/>
</dbReference>
<comment type="similarity">
    <text evidence="4">Belongs to the alanine racemase family.</text>
</comment>
<dbReference type="Proteomes" id="UP000233654">
    <property type="component" value="Unassembled WGS sequence"/>
</dbReference>
<dbReference type="InterPro" id="IPR000821">
    <property type="entry name" value="Ala_racemase"/>
</dbReference>
<organism evidence="8 9">
    <name type="scientific">Candidatus Anoxymicrobium japonicum</name>
    <dbReference type="NCBI Taxonomy" id="2013648"/>
    <lineage>
        <taxon>Bacteria</taxon>
        <taxon>Bacillati</taxon>
        <taxon>Actinomycetota</taxon>
        <taxon>Candidatus Geothermincolia</taxon>
        <taxon>Candidatus Geothermincolales</taxon>
        <taxon>Candidatus Anoxymicrobiaceae</taxon>
        <taxon>Candidatus Anoxymicrobium</taxon>
    </lineage>
</organism>
<comment type="pathway">
    <text evidence="4">Amino-acid biosynthesis; D-alanine biosynthesis; D-alanine from L-alanine: step 1/1.</text>
</comment>
<protein>
    <recommendedName>
        <fullName evidence="4">Alanine racemase</fullName>
        <ecNumber evidence="4">5.1.1.1</ecNumber>
    </recommendedName>
</protein>